<protein>
    <submittedName>
        <fullName evidence="2">Acyl carrier protein</fullName>
    </submittedName>
</protein>
<dbReference type="PROSITE" id="PS50075">
    <property type="entry name" value="CARRIER"/>
    <property type="match status" value="1"/>
</dbReference>
<dbReference type="AlphaFoldDB" id="A0A840PBW5"/>
<gene>
    <name evidence="2" type="ORF">HNP84_006493</name>
</gene>
<dbReference type="Gene3D" id="1.10.1200.10">
    <property type="entry name" value="ACP-like"/>
    <property type="match status" value="1"/>
</dbReference>
<organism evidence="2 3">
    <name type="scientific">Thermocatellispora tengchongensis</name>
    <dbReference type="NCBI Taxonomy" id="1073253"/>
    <lineage>
        <taxon>Bacteria</taxon>
        <taxon>Bacillati</taxon>
        <taxon>Actinomycetota</taxon>
        <taxon>Actinomycetes</taxon>
        <taxon>Streptosporangiales</taxon>
        <taxon>Streptosporangiaceae</taxon>
        <taxon>Thermocatellispora</taxon>
    </lineage>
</organism>
<accession>A0A840PBW5</accession>
<dbReference type="InterPro" id="IPR036736">
    <property type="entry name" value="ACP-like_sf"/>
</dbReference>
<feature type="domain" description="Carrier" evidence="1">
    <location>
        <begin position="3"/>
        <end position="82"/>
    </location>
</feature>
<dbReference type="SUPFAM" id="SSF47336">
    <property type="entry name" value="ACP-like"/>
    <property type="match status" value="1"/>
</dbReference>
<keyword evidence="3" id="KW-1185">Reference proteome</keyword>
<dbReference type="Pfam" id="PF00550">
    <property type="entry name" value="PP-binding"/>
    <property type="match status" value="1"/>
</dbReference>
<sequence>MNRALAARLAELVHTASGGTLDAGLVMNSREPLTALGLTSLGRLRLVDVVEEEFDVVLDLDEAHLDDFPSLVRHVSRHTTEDES</sequence>
<dbReference type="Proteomes" id="UP000578449">
    <property type="component" value="Unassembled WGS sequence"/>
</dbReference>
<proteinExistence type="predicted"/>
<evidence type="ECO:0000313" key="3">
    <source>
        <dbReference type="Proteomes" id="UP000578449"/>
    </source>
</evidence>
<dbReference type="RefSeq" id="WP_185053616.1">
    <property type="nucleotide sequence ID" value="NZ_BAABIX010000008.1"/>
</dbReference>
<evidence type="ECO:0000259" key="1">
    <source>
        <dbReference type="PROSITE" id="PS50075"/>
    </source>
</evidence>
<reference evidence="2 3" key="1">
    <citation type="submission" date="2020-08" db="EMBL/GenBank/DDBJ databases">
        <title>Genomic Encyclopedia of Type Strains, Phase IV (KMG-IV): sequencing the most valuable type-strain genomes for metagenomic binning, comparative biology and taxonomic classification.</title>
        <authorList>
            <person name="Goeker M."/>
        </authorList>
    </citation>
    <scope>NUCLEOTIDE SEQUENCE [LARGE SCALE GENOMIC DNA]</scope>
    <source>
        <strain evidence="2 3">DSM 45615</strain>
    </source>
</reference>
<name>A0A840PBW5_9ACTN</name>
<dbReference type="InterPro" id="IPR009081">
    <property type="entry name" value="PP-bd_ACP"/>
</dbReference>
<comment type="caution">
    <text evidence="2">The sequence shown here is derived from an EMBL/GenBank/DDBJ whole genome shotgun (WGS) entry which is preliminary data.</text>
</comment>
<evidence type="ECO:0000313" key="2">
    <source>
        <dbReference type="EMBL" id="MBB5136742.1"/>
    </source>
</evidence>
<dbReference type="EMBL" id="JACHGN010000015">
    <property type="protein sequence ID" value="MBB5136742.1"/>
    <property type="molecule type" value="Genomic_DNA"/>
</dbReference>